<evidence type="ECO:0000313" key="1">
    <source>
        <dbReference type="EMBL" id="MBC2604251.1"/>
    </source>
</evidence>
<protein>
    <submittedName>
        <fullName evidence="1">DUF3142 domain-containing protein</fullName>
    </submittedName>
</protein>
<reference evidence="1 2" key="1">
    <citation type="submission" date="2020-07" db="EMBL/GenBank/DDBJ databases">
        <authorList>
            <person name="Feng X."/>
        </authorList>
    </citation>
    <scope>NUCLEOTIDE SEQUENCE [LARGE SCALE GENOMIC DNA]</scope>
    <source>
        <strain evidence="1 2">JCM14086</strain>
    </source>
</reference>
<sequence length="441" mass="49313">MPSPLFSSVLSPCGQKYAGLILIAGLLLFATRCTREEATRRNGSPLTQEVYVWQRAWTDPVLKAIQEEADSWENLALLAAEVRWRNAEPKISRPSLPFSELSRLNGSFTPVLRLGSMDAEISSGPETQRFLVELSIDLLKEWREAGLEPREFQIDFDAPTSALENYRDRLAAIREAIAPTPLIFTALPTWLPDPDFRDLAKASDGYVLQVHSFRRPESRNAIPPLCDPEEARRAVQRASRLGVPFRVALPTYAYALLFDEEGQFVRLASEGTLPESFSESRQVVRLASDPEALARLVRDWQASPPPGLTGISWFRLPTSQDRWNWPIETLRAVRNGRPPENQLTVYASTDEQGLTQIFLRNAGETNEPAPASIDTNVPPANFLAGDGWNGFIWDQSHSMSLSRSRSTPPLRPGEIRPIAWLRLSPSPRIATSLTLSYATTP</sequence>
<gene>
    <name evidence="1" type="ORF">H5P30_20920</name>
</gene>
<evidence type="ECO:0000313" key="2">
    <source>
        <dbReference type="Proteomes" id="UP000525652"/>
    </source>
</evidence>
<name>A0A7X1E6L3_9BACT</name>
<dbReference type="InterPro" id="IPR021488">
    <property type="entry name" value="DUF3142"/>
</dbReference>
<dbReference type="Proteomes" id="UP000525652">
    <property type="component" value="Unassembled WGS sequence"/>
</dbReference>
<proteinExistence type="predicted"/>
<accession>A0A7X1E6L3</accession>
<dbReference type="RefSeq" id="WP_185694867.1">
    <property type="nucleotide sequence ID" value="NZ_JACHVA010000140.1"/>
</dbReference>
<dbReference type="EMBL" id="JACHVA010000140">
    <property type="protein sequence ID" value="MBC2604251.1"/>
    <property type="molecule type" value="Genomic_DNA"/>
</dbReference>
<comment type="caution">
    <text evidence="1">The sequence shown here is derived from an EMBL/GenBank/DDBJ whole genome shotgun (WGS) entry which is preliminary data.</text>
</comment>
<dbReference type="AlphaFoldDB" id="A0A7X1E6L3"/>
<dbReference type="Pfam" id="PF11340">
    <property type="entry name" value="DUF3142"/>
    <property type="match status" value="1"/>
</dbReference>
<keyword evidence="2" id="KW-1185">Reference proteome</keyword>
<organism evidence="1 2">
    <name type="scientific">Puniceicoccus vermicola</name>
    <dbReference type="NCBI Taxonomy" id="388746"/>
    <lineage>
        <taxon>Bacteria</taxon>
        <taxon>Pseudomonadati</taxon>
        <taxon>Verrucomicrobiota</taxon>
        <taxon>Opitutia</taxon>
        <taxon>Puniceicoccales</taxon>
        <taxon>Puniceicoccaceae</taxon>
        <taxon>Puniceicoccus</taxon>
    </lineage>
</organism>